<dbReference type="KEGG" id="pfj:MYCFIDRAFT_177097"/>
<evidence type="ECO:0000313" key="3">
    <source>
        <dbReference type="Proteomes" id="UP000016932"/>
    </source>
</evidence>
<proteinExistence type="predicted"/>
<feature type="compositionally biased region" description="Polar residues" evidence="1">
    <location>
        <begin position="173"/>
        <end position="189"/>
    </location>
</feature>
<feature type="compositionally biased region" description="Basic and acidic residues" evidence="1">
    <location>
        <begin position="36"/>
        <end position="45"/>
    </location>
</feature>
<evidence type="ECO:0000256" key="1">
    <source>
        <dbReference type="SAM" id="MobiDB-lite"/>
    </source>
</evidence>
<dbReference type="GeneID" id="19333691"/>
<dbReference type="EMBL" id="KB446561">
    <property type="protein sequence ID" value="EME80120.1"/>
    <property type="molecule type" value="Genomic_DNA"/>
</dbReference>
<organism evidence="2 3">
    <name type="scientific">Pseudocercospora fijiensis (strain CIRAD86)</name>
    <name type="common">Black leaf streak disease fungus</name>
    <name type="synonym">Mycosphaerella fijiensis</name>
    <dbReference type="NCBI Taxonomy" id="383855"/>
    <lineage>
        <taxon>Eukaryota</taxon>
        <taxon>Fungi</taxon>
        <taxon>Dikarya</taxon>
        <taxon>Ascomycota</taxon>
        <taxon>Pezizomycotina</taxon>
        <taxon>Dothideomycetes</taxon>
        <taxon>Dothideomycetidae</taxon>
        <taxon>Mycosphaerellales</taxon>
        <taxon>Mycosphaerellaceae</taxon>
        <taxon>Pseudocercospora</taxon>
    </lineage>
</organism>
<name>M2YQX7_PSEFD</name>
<dbReference type="AlphaFoldDB" id="M2YQX7"/>
<sequence>MQMIYSSVAFALLNAQQSRTVKERAENPLCTAKIFSENRKNETPKRNRQSSGSQHHHHNPHTDPPPLTVPNNPAQLVRRQDGTPTSALLTSAETGVFTVPGAGSYEVTYLSNAYDVAGHVLTVGGGDALVGGVIVTAASSGFVANGQIVELAPITSSTSSTLAAAQTTETTSRTKSVGTPTVTASETSSAGGAMVTGRIGAAVLGDGERRRDVLFLSFFFLLCALMTWEERELDHSANVRVNRQQEWRI</sequence>
<keyword evidence="3" id="KW-1185">Reference proteome</keyword>
<dbReference type="OrthoDB" id="3649978at2759"/>
<feature type="compositionally biased region" description="Low complexity" evidence="1">
    <location>
        <begin position="159"/>
        <end position="171"/>
    </location>
</feature>
<dbReference type="VEuPathDB" id="FungiDB:MYCFIDRAFT_177097"/>
<dbReference type="RefSeq" id="XP_007929169.1">
    <property type="nucleotide sequence ID" value="XM_007930978.1"/>
</dbReference>
<feature type="region of interest" description="Disordered" evidence="1">
    <location>
        <begin position="159"/>
        <end position="189"/>
    </location>
</feature>
<protein>
    <submittedName>
        <fullName evidence="2">Uncharacterized protein</fullName>
    </submittedName>
</protein>
<dbReference type="Proteomes" id="UP000016932">
    <property type="component" value="Unassembled WGS sequence"/>
</dbReference>
<evidence type="ECO:0000313" key="2">
    <source>
        <dbReference type="EMBL" id="EME80120.1"/>
    </source>
</evidence>
<gene>
    <name evidence="2" type="ORF">MYCFIDRAFT_177097</name>
</gene>
<reference evidence="2 3" key="1">
    <citation type="journal article" date="2012" name="PLoS Pathog.">
        <title>Diverse lifestyles and strategies of plant pathogenesis encoded in the genomes of eighteen Dothideomycetes fungi.</title>
        <authorList>
            <person name="Ohm R.A."/>
            <person name="Feau N."/>
            <person name="Henrissat B."/>
            <person name="Schoch C.L."/>
            <person name="Horwitz B.A."/>
            <person name="Barry K.W."/>
            <person name="Condon B.J."/>
            <person name="Copeland A.C."/>
            <person name="Dhillon B."/>
            <person name="Glaser F."/>
            <person name="Hesse C.N."/>
            <person name="Kosti I."/>
            <person name="LaButti K."/>
            <person name="Lindquist E.A."/>
            <person name="Lucas S."/>
            <person name="Salamov A.A."/>
            <person name="Bradshaw R.E."/>
            <person name="Ciuffetti L."/>
            <person name="Hamelin R.C."/>
            <person name="Kema G.H.J."/>
            <person name="Lawrence C."/>
            <person name="Scott J.A."/>
            <person name="Spatafora J.W."/>
            <person name="Turgeon B.G."/>
            <person name="de Wit P.J.G.M."/>
            <person name="Zhong S."/>
            <person name="Goodwin S.B."/>
            <person name="Grigoriev I.V."/>
        </authorList>
    </citation>
    <scope>NUCLEOTIDE SEQUENCE [LARGE SCALE GENOMIC DNA]</scope>
    <source>
        <strain evidence="2 3">CIRAD86</strain>
    </source>
</reference>
<feature type="region of interest" description="Disordered" evidence="1">
    <location>
        <begin position="32"/>
        <end position="78"/>
    </location>
</feature>
<dbReference type="HOGENOM" id="CLU_1116164_0_0_1"/>
<accession>M2YQX7</accession>